<dbReference type="PANTHER" id="PTHR43792">
    <property type="entry name" value="GNAT FAMILY, PUTATIVE (AFU_ORTHOLOGUE AFUA_3G00765)-RELATED-RELATED"/>
    <property type="match status" value="1"/>
</dbReference>
<keyword evidence="3" id="KW-1185">Reference proteome</keyword>
<evidence type="ECO:0000259" key="1">
    <source>
        <dbReference type="PROSITE" id="PS51186"/>
    </source>
</evidence>
<gene>
    <name evidence="2" type="ORF">P8627_06995</name>
</gene>
<dbReference type="Pfam" id="PF13302">
    <property type="entry name" value="Acetyltransf_3"/>
    <property type="match status" value="1"/>
</dbReference>
<feature type="domain" description="N-acetyltransferase" evidence="1">
    <location>
        <begin position="11"/>
        <end position="170"/>
    </location>
</feature>
<dbReference type="InterPro" id="IPR016181">
    <property type="entry name" value="Acyl_CoA_acyltransferase"/>
</dbReference>
<dbReference type="InterPro" id="IPR051531">
    <property type="entry name" value="N-acetyltransferase"/>
</dbReference>
<evidence type="ECO:0000313" key="2">
    <source>
        <dbReference type="EMBL" id="WGH79999.1"/>
    </source>
</evidence>
<proteinExistence type="predicted"/>
<dbReference type="EMBL" id="CP122537">
    <property type="protein sequence ID" value="WGH79999.1"/>
    <property type="molecule type" value="Genomic_DNA"/>
</dbReference>
<dbReference type="Proteomes" id="UP001243420">
    <property type="component" value="Chromosome"/>
</dbReference>
<dbReference type="PROSITE" id="PS51186">
    <property type="entry name" value="GNAT"/>
    <property type="match status" value="1"/>
</dbReference>
<dbReference type="Gene3D" id="3.40.630.30">
    <property type="match status" value="1"/>
</dbReference>
<reference evidence="2 3" key="1">
    <citation type="submission" date="2023-04" db="EMBL/GenBank/DDBJ databases">
        <title>Jannaschia ovalis sp. nov., a marine bacterium isolated from sea tidal flat.</title>
        <authorList>
            <person name="Kwon D.Y."/>
            <person name="Kim J.-J."/>
        </authorList>
    </citation>
    <scope>NUCLEOTIDE SEQUENCE [LARGE SCALE GENOMIC DNA]</scope>
    <source>
        <strain evidence="2 3">GRR-S6-38</strain>
    </source>
</reference>
<dbReference type="InterPro" id="IPR000182">
    <property type="entry name" value="GNAT_dom"/>
</dbReference>
<accession>A0ABY8LFC3</accession>
<dbReference type="SUPFAM" id="SSF55729">
    <property type="entry name" value="Acyl-CoA N-acyltransferases (Nat)"/>
    <property type="match status" value="1"/>
</dbReference>
<sequence length="171" mass="18377">MIIPTLTTQRLTLRAPEACDHPAYAAFYASERSHIIGGPKDETAAWKILANDRGHWPLRGFGWWSLDATRDGGAGCVGSCGFHLPAGRPHVELGWSLFSGTGRGYATEAAQAALDWARAEGHAARWGRIVSHIDRGNIASQKVAQRIGATDTGEAPAHDANCTIWTYEIAG</sequence>
<name>A0ABY8LFC3_9RHOB</name>
<organism evidence="2 3">
    <name type="scientific">Jannaschia ovalis</name>
    <dbReference type="NCBI Taxonomy" id="3038773"/>
    <lineage>
        <taxon>Bacteria</taxon>
        <taxon>Pseudomonadati</taxon>
        <taxon>Pseudomonadota</taxon>
        <taxon>Alphaproteobacteria</taxon>
        <taxon>Rhodobacterales</taxon>
        <taxon>Roseobacteraceae</taxon>
        <taxon>Jannaschia</taxon>
    </lineage>
</organism>
<dbReference type="RefSeq" id="WP_279967023.1">
    <property type="nucleotide sequence ID" value="NZ_CP122537.1"/>
</dbReference>
<evidence type="ECO:0000313" key="3">
    <source>
        <dbReference type="Proteomes" id="UP001243420"/>
    </source>
</evidence>
<protein>
    <submittedName>
        <fullName evidence="2">GNAT family N-acetyltransferase</fullName>
    </submittedName>
</protein>
<dbReference type="PANTHER" id="PTHR43792:SF1">
    <property type="entry name" value="N-ACETYLTRANSFERASE DOMAIN-CONTAINING PROTEIN"/>
    <property type="match status" value="1"/>
</dbReference>